<evidence type="ECO:0000313" key="2">
    <source>
        <dbReference type="Proteomes" id="UP000255233"/>
    </source>
</evidence>
<name>A0A379MWC8_9BACT</name>
<keyword evidence="2" id="KW-1185">Reference proteome</keyword>
<dbReference type="STRING" id="880526.GCA_000427365_01638"/>
<accession>A0A379MWC8</accession>
<reference evidence="1 2" key="1">
    <citation type="submission" date="2018-06" db="EMBL/GenBank/DDBJ databases">
        <authorList>
            <consortium name="Pathogen Informatics"/>
            <person name="Doyle S."/>
        </authorList>
    </citation>
    <scope>NUCLEOTIDE SEQUENCE [LARGE SCALE GENOMIC DNA]</scope>
    <source>
        <strain evidence="1 2">NCTC11190</strain>
    </source>
</reference>
<sequence length="31" mass="3646">MNPLLLFLILCAAGGLCYWFFYKCVGWFDKI</sequence>
<proteinExistence type="predicted"/>
<protein>
    <submittedName>
        <fullName evidence="1">Uncharacterized protein</fullName>
    </submittedName>
</protein>
<gene>
    <name evidence="1" type="ORF">NCTC11190_02180</name>
</gene>
<dbReference type="EMBL" id="UGVL01000001">
    <property type="protein sequence ID" value="SUE34942.1"/>
    <property type="molecule type" value="Genomic_DNA"/>
</dbReference>
<organism evidence="1 2">
    <name type="scientific">Rikenella microfusus</name>
    <dbReference type="NCBI Taxonomy" id="28139"/>
    <lineage>
        <taxon>Bacteria</taxon>
        <taxon>Pseudomonadati</taxon>
        <taxon>Bacteroidota</taxon>
        <taxon>Bacteroidia</taxon>
        <taxon>Bacteroidales</taxon>
        <taxon>Rikenellaceae</taxon>
        <taxon>Rikenella</taxon>
    </lineage>
</organism>
<evidence type="ECO:0000313" key="1">
    <source>
        <dbReference type="EMBL" id="SUE34942.1"/>
    </source>
</evidence>
<dbReference type="Proteomes" id="UP000255233">
    <property type="component" value="Unassembled WGS sequence"/>
</dbReference>
<dbReference type="AlphaFoldDB" id="A0A379MWC8"/>